<reference evidence="2" key="1">
    <citation type="submission" date="2021-07" db="EMBL/GenBank/DDBJ databases">
        <title>Elsinoe batatas strain:CRI-CJ2 Genome sequencing and assembly.</title>
        <authorList>
            <person name="Huang L."/>
        </authorList>
    </citation>
    <scope>NUCLEOTIDE SEQUENCE</scope>
    <source>
        <strain evidence="2">CRI-CJ2</strain>
    </source>
</reference>
<name>A0A8K0L5A9_9PEZI</name>
<organism evidence="2 3">
    <name type="scientific">Elsinoe batatas</name>
    <dbReference type="NCBI Taxonomy" id="2601811"/>
    <lineage>
        <taxon>Eukaryota</taxon>
        <taxon>Fungi</taxon>
        <taxon>Dikarya</taxon>
        <taxon>Ascomycota</taxon>
        <taxon>Pezizomycotina</taxon>
        <taxon>Dothideomycetes</taxon>
        <taxon>Dothideomycetidae</taxon>
        <taxon>Myriangiales</taxon>
        <taxon>Elsinoaceae</taxon>
        <taxon>Elsinoe</taxon>
    </lineage>
</organism>
<gene>
    <name evidence="2" type="ORF">KVT40_003603</name>
</gene>
<dbReference type="InterPro" id="IPR002575">
    <property type="entry name" value="Aminoglycoside_PTrfase"/>
</dbReference>
<dbReference type="Proteomes" id="UP000809789">
    <property type="component" value="Unassembled WGS sequence"/>
</dbReference>
<dbReference type="EMBL" id="JAESVG020000004">
    <property type="protein sequence ID" value="KAG8627730.1"/>
    <property type="molecule type" value="Genomic_DNA"/>
</dbReference>
<dbReference type="SUPFAM" id="SSF56112">
    <property type="entry name" value="Protein kinase-like (PK-like)"/>
    <property type="match status" value="1"/>
</dbReference>
<evidence type="ECO:0000313" key="3">
    <source>
        <dbReference type="Proteomes" id="UP000809789"/>
    </source>
</evidence>
<feature type="domain" description="Aminoglycoside phosphotransferase" evidence="1">
    <location>
        <begin position="132"/>
        <end position="204"/>
    </location>
</feature>
<evidence type="ECO:0000259" key="1">
    <source>
        <dbReference type="Pfam" id="PF01636"/>
    </source>
</evidence>
<dbReference type="PANTHER" id="PTHR21310">
    <property type="entry name" value="AMINOGLYCOSIDE PHOSPHOTRANSFERASE-RELATED-RELATED"/>
    <property type="match status" value="1"/>
</dbReference>
<proteinExistence type="predicted"/>
<dbReference type="AlphaFoldDB" id="A0A8K0L5A9"/>
<dbReference type="PANTHER" id="PTHR21310:SF39">
    <property type="entry name" value="AMINOGLYCOSIDE PHOSPHOTRANSFERASE DOMAIN-CONTAINING PROTEIN"/>
    <property type="match status" value="1"/>
</dbReference>
<accession>A0A8K0L5A9</accession>
<dbReference type="Gene3D" id="1.10.510.10">
    <property type="entry name" value="Transferase(Phosphotransferase) domain 1"/>
    <property type="match status" value="1"/>
</dbReference>
<evidence type="ECO:0000313" key="2">
    <source>
        <dbReference type="EMBL" id="KAG8627730.1"/>
    </source>
</evidence>
<dbReference type="InterPro" id="IPR011009">
    <property type="entry name" value="Kinase-like_dom_sf"/>
</dbReference>
<keyword evidence="3" id="KW-1185">Reference proteome</keyword>
<comment type="caution">
    <text evidence="2">The sequence shown here is derived from an EMBL/GenBank/DDBJ whole genome shotgun (WGS) entry which is preliminary data.</text>
</comment>
<dbReference type="OrthoDB" id="3527137at2759"/>
<sequence length="260" mass="30368">MASGSWDKLPITYHISCRDEVVRYCEEYSASQPESRTRLVNFRGLAVKFGQVTSEEAENQRLASSLIAPEYGFAPQVYDYFSTDESAFLVMEYIDERDAWVRYSPPLLGNAVARSRWRHYVGFASRARRHRQLCLDAPLSTEDSPLVLTHGDISRRNIMISRQQKLYLVDWEFAAYLPRSAEFAILRQDYGTNQDDREFRRLLHQEMLQQCPLSVKEEIEVDKWLVFAFNTTRYIWPPRDKTRKKYRRGDGQSISASAAQ</sequence>
<dbReference type="Pfam" id="PF01636">
    <property type="entry name" value="APH"/>
    <property type="match status" value="1"/>
</dbReference>
<protein>
    <recommendedName>
        <fullName evidence="1">Aminoglycoside phosphotransferase domain-containing protein</fullName>
    </recommendedName>
</protein>
<dbReference type="InterPro" id="IPR051678">
    <property type="entry name" value="AGP_Transferase"/>
</dbReference>